<dbReference type="Proteomes" id="UP001501594">
    <property type="component" value="Unassembled WGS sequence"/>
</dbReference>
<evidence type="ECO:0000313" key="1">
    <source>
        <dbReference type="EMBL" id="GAA4267882.1"/>
    </source>
</evidence>
<dbReference type="EMBL" id="BAABAU010000012">
    <property type="protein sequence ID" value="GAA4267882.1"/>
    <property type="molecule type" value="Genomic_DNA"/>
</dbReference>
<proteinExistence type="predicted"/>
<evidence type="ECO:0000313" key="2">
    <source>
        <dbReference type="Proteomes" id="UP001501594"/>
    </source>
</evidence>
<dbReference type="RefSeq" id="WP_344798603.1">
    <property type="nucleotide sequence ID" value="NZ_BAABAU010000012.1"/>
</dbReference>
<name>A0ABP8E6L8_9MICO</name>
<evidence type="ECO:0008006" key="3">
    <source>
        <dbReference type="Google" id="ProtNLM"/>
    </source>
</evidence>
<dbReference type="Gene3D" id="3.10.450.50">
    <property type="match status" value="1"/>
</dbReference>
<sequence length="121" mass="12717">MATISELLDTNLHEVFAERDGSVRRAVVDRTYTDDVSFADPEEIVTGRAALDAKAAALLGGAPETFVFASDGPKYVGEGIGALPWAFGPAGAPILHGIDVITVRDGLIATVATFFREGDQP</sequence>
<organism evidence="1 2">
    <name type="scientific">Frondihabitans peucedani</name>
    <dbReference type="NCBI Taxonomy" id="598626"/>
    <lineage>
        <taxon>Bacteria</taxon>
        <taxon>Bacillati</taxon>
        <taxon>Actinomycetota</taxon>
        <taxon>Actinomycetes</taxon>
        <taxon>Micrococcales</taxon>
        <taxon>Microbacteriaceae</taxon>
        <taxon>Frondihabitans</taxon>
    </lineage>
</organism>
<keyword evidence="2" id="KW-1185">Reference proteome</keyword>
<reference evidence="2" key="1">
    <citation type="journal article" date="2019" name="Int. J. Syst. Evol. Microbiol.">
        <title>The Global Catalogue of Microorganisms (GCM) 10K type strain sequencing project: providing services to taxonomists for standard genome sequencing and annotation.</title>
        <authorList>
            <consortium name="The Broad Institute Genomics Platform"/>
            <consortium name="The Broad Institute Genome Sequencing Center for Infectious Disease"/>
            <person name="Wu L."/>
            <person name="Ma J."/>
        </authorList>
    </citation>
    <scope>NUCLEOTIDE SEQUENCE [LARGE SCALE GENOMIC DNA]</scope>
    <source>
        <strain evidence="2">JCM 17442</strain>
    </source>
</reference>
<dbReference type="SUPFAM" id="SSF54427">
    <property type="entry name" value="NTF2-like"/>
    <property type="match status" value="1"/>
</dbReference>
<comment type="caution">
    <text evidence="1">The sequence shown here is derived from an EMBL/GenBank/DDBJ whole genome shotgun (WGS) entry which is preliminary data.</text>
</comment>
<gene>
    <name evidence="1" type="ORF">GCM10022256_34940</name>
</gene>
<dbReference type="InterPro" id="IPR032710">
    <property type="entry name" value="NTF2-like_dom_sf"/>
</dbReference>
<protein>
    <recommendedName>
        <fullName evidence="3">SnoaL-like domain-containing protein</fullName>
    </recommendedName>
</protein>
<accession>A0ABP8E6L8</accession>